<dbReference type="Pfam" id="PF01656">
    <property type="entry name" value="CbiA"/>
    <property type="match status" value="1"/>
</dbReference>
<comment type="domain">
    <text evidence="9">Comprises of two domains. The C-terminal domain contains the binding site for glutamine and catalyzes the hydrolysis of this substrate to glutamate and ammonia. The N-terminal domain is anticipated to bind ATP and hydrogenobyrinate and catalyzes the ultimate synthesis of the diamide product. The ammonia produced via the glutaminase domain is probably translocated to the adjacent domain via a molecular tunnel, where it reacts with an activated intermediate.</text>
</comment>
<evidence type="ECO:0000313" key="12">
    <source>
        <dbReference type="EMBL" id="ATQ68113.1"/>
    </source>
</evidence>
<evidence type="ECO:0000256" key="5">
    <source>
        <dbReference type="ARBA" id="ARBA00022741"/>
    </source>
</evidence>
<sequence>MTPPPGLVISASASGSGKTTVALGLARAFRRRGLVVQAYKSGPDYIDPAFLAAAAGGAAFNVDSWAMPADLVGAILGRAATADVAIAEGAMGLFDGAPTRGAWGTGATADLAARTGWPVILVVDPAAQAQTAAAAAKGLADFRANVRVAGVILNRIASPRHEALVRAGFSEAGLRVFGALPRSPGVATAERHLGLVQAGEKADLEAMIERAADLIERHLDLDAVLAAARPMTGAFPSGGRLPRAPAARIALARDIAFSFVYPHVLAGWRADGATILPFSPLADEPPDPTADLCWLPGGYPELHAGRLAGAERFRAGLAAFAATRPVHGECGGYMVLGAGLVDAEGVRRRMTGLLGLETSFATRSLTLGYRRAILQAPIPGHAAGAVVRGHEFRYATVLAQPDDALATIADAAGAAVPETGSRRGAVSGTFLHLVAEEAR</sequence>
<dbReference type="AlphaFoldDB" id="A0A2D2CZD9"/>
<accession>A0A2D2CZD9</accession>
<evidence type="ECO:0000256" key="1">
    <source>
        <dbReference type="ARBA" id="ARBA00001946"/>
    </source>
</evidence>
<keyword evidence="13" id="KW-1185">Reference proteome</keyword>
<dbReference type="InterPro" id="IPR011698">
    <property type="entry name" value="GATase_3"/>
</dbReference>
<feature type="active site" description="Nucleophile" evidence="9">
    <location>
        <position position="330"/>
    </location>
</feature>
<dbReference type="KEGG" id="mtw:CQW49_09625"/>
<keyword evidence="6 9" id="KW-0067">ATP-binding</keyword>
<dbReference type="InterPro" id="IPR004484">
    <property type="entry name" value="CbiA/CobB_synth"/>
</dbReference>
<evidence type="ECO:0000256" key="8">
    <source>
        <dbReference type="ARBA" id="ARBA00022962"/>
    </source>
</evidence>
<dbReference type="NCBIfam" id="NF002204">
    <property type="entry name" value="PRK01077.1"/>
    <property type="match status" value="1"/>
</dbReference>
<organism evidence="12 13">
    <name type="scientific">Methylosinus trichosporium (strain ATCC 35070 / NCIMB 11131 / UNIQEM 75 / OB3b)</name>
    <dbReference type="NCBI Taxonomy" id="595536"/>
    <lineage>
        <taxon>Bacteria</taxon>
        <taxon>Pseudomonadati</taxon>
        <taxon>Pseudomonadota</taxon>
        <taxon>Alphaproteobacteria</taxon>
        <taxon>Hyphomicrobiales</taxon>
        <taxon>Methylocystaceae</taxon>
        <taxon>Methylosinus</taxon>
    </lineage>
</organism>
<dbReference type="PROSITE" id="PS51274">
    <property type="entry name" value="GATASE_COBBQ"/>
    <property type="match status" value="1"/>
</dbReference>
<protein>
    <recommendedName>
        <fullName evidence="9">Hydrogenobyrinate a,c-diamide synthase</fullName>
        <ecNumber evidence="9">6.3.5.9</ecNumber>
    </recommendedName>
    <alternativeName>
        <fullName evidence="9">Hydrogenobyrinic acid a,c-diamide synthase</fullName>
    </alternativeName>
</protein>
<evidence type="ECO:0000256" key="2">
    <source>
        <dbReference type="ARBA" id="ARBA00006205"/>
    </source>
</evidence>
<feature type="domain" description="CobB/CobQ-like glutamine amidotransferase" evidence="11">
    <location>
        <begin position="248"/>
        <end position="437"/>
    </location>
</feature>
<dbReference type="HAMAP" id="MF_00027">
    <property type="entry name" value="CobB_CbiA"/>
    <property type="match status" value="1"/>
</dbReference>
<evidence type="ECO:0000259" key="10">
    <source>
        <dbReference type="Pfam" id="PF01656"/>
    </source>
</evidence>
<keyword evidence="8 9" id="KW-0315">Glutamine amidotransferase</keyword>
<comment type="cofactor">
    <cofactor evidence="1 9">
        <name>Mg(2+)</name>
        <dbReference type="ChEBI" id="CHEBI:18420"/>
    </cofactor>
</comment>
<keyword evidence="3 9" id="KW-0169">Cobalamin biosynthesis</keyword>
<evidence type="ECO:0000256" key="9">
    <source>
        <dbReference type="HAMAP-Rule" id="MF_00027"/>
    </source>
</evidence>
<dbReference type="EMBL" id="CP023737">
    <property type="protein sequence ID" value="ATQ68113.1"/>
    <property type="molecule type" value="Genomic_DNA"/>
</dbReference>
<comment type="function">
    <text evidence="9">Catalyzes the ATP-dependent amidation of the two carboxylate groups at positions a and c of hydrogenobyrinate, using either L-glutamine or ammonia as the nitrogen source.</text>
</comment>
<keyword evidence="5 9" id="KW-0547">Nucleotide-binding</keyword>
<evidence type="ECO:0000259" key="11">
    <source>
        <dbReference type="Pfam" id="PF07685"/>
    </source>
</evidence>
<dbReference type="InterPro" id="IPR002586">
    <property type="entry name" value="CobQ/CobB/MinD/ParA_Nub-bd_dom"/>
</dbReference>
<comment type="pathway">
    <text evidence="9">Cofactor biosynthesis; adenosylcobalamin biosynthesis; cob(II)yrinate a,c-diamide from precorrin-2 (aerobic route): step 9/10.</text>
</comment>
<dbReference type="RefSeq" id="WP_003610535.1">
    <property type="nucleotide sequence ID" value="NZ_ADVE02000001.1"/>
</dbReference>
<dbReference type="UniPathway" id="UPA00148">
    <property type="reaction ID" value="UER00220"/>
</dbReference>
<evidence type="ECO:0000256" key="7">
    <source>
        <dbReference type="ARBA" id="ARBA00022842"/>
    </source>
</evidence>
<comment type="miscellaneous">
    <text evidence="9">The a and c carboxylates of hydrogenobyrinate are activated for nucleophilic attack via formation of a phosphorylated intermediate by ATP. CobB catalyzes first the amidation of the c-carboxylate, and then that of the a-carboxylate.</text>
</comment>
<dbReference type="InterPro" id="IPR029062">
    <property type="entry name" value="Class_I_gatase-like"/>
</dbReference>
<name>A0A2D2CZD9_METT3</name>
<evidence type="ECO:0000256" key="3">
    <source>
        <dbReference type="ARBA" id="ARBA00022573"/>
    </source>
</evidence>
<dbReference type="PANTHER" id="PTHR43873:SF1">
    <property type="entry name" value="COBYRINATE A,C-DIAMIDE SYNTHASE"/>
    <property type="match status" value="1"/>
</dbReference>
<dbReference type="Proteomes" id="UP000230709">
    <property type="component" value="Chromosome"/>
</dbReference>
<comment type="similarity">
    <text evidence="9">Belongs to the CobB/CbiA family.</text>
</comment>
<dbReference type="EC" id="6.3.5.9" evidence="9"/>
<dbReference type="GO" id="GO:0043802">
    <property type="term" value="F:hydrogenobyrinic acid a,c-diamide synthase (glutamine-hydrolysing) activity"/>
    <property type="evidence" value="ECO:0007669"/>
    <property type="project" value="UniProtKB-UniRule"/>
</dbReference>
<dbReference type="PANTHER" id="PTHR43873">
    <property type="entry name" value="COBYRINATE A,C-DIAMIDE SYNTHASE"/>
    <property type="match status" value="1"/>
</dbReference>
<keyword evidence="7 9" id="KW-0460">Magnesium</keyword>
<comment type="similarity">
    <text evidence="2">Belongs to the CobB/CobQ family. CobQ subfamily.</text>
</comment>
<proteinExistence type="inferred from homology"/>
<dbReference type="InterPro" id="IPR027417">
    <property type="entry name" value="P-loop_NTPase"/>
</dbReference>
<dbReference type="STRING" id="595536.GCA_000178815_03230"/>
<dbReference type="GO" id="GO:0009236">
    <property type="term" value="P:cobalamin biosynthetic process"/>
    <property type="evidence" value="ECO:0007669"/>
    <property type="project" value="UniProtKB-UniRule"/>
</dbReference>
<feature type="domain" description="CobQ/CobB/MinD/ParA nucleotide binding" evidence="10">
    <location>
        <begin position="8"/>
        <end position="190"/>
    </location>
</feature>
<dbReference type="GO" id="GO:0042242">
    <property type="term" value="F:cobyrinic acid a,c-diamide synthase activity"/>
    <property type="evidence" value="ECO:0007669"/>
    <property type="project" value="InterPro"/>
</dbReference>
<dbReference type="Pfam" id="PF07685">
    <property type="entry name" value="GATase_3"/>
    <property type="match status" value="1"/>
</dbReference>
<keyword evidence="4 9" id="KW-0436">Ligase</keyword>
<evidence type="ECO:0000256" key="6">
    <source>
        <dbReference type="ARBA" id="ARBA00022840"/>
    </source>
</evidence>
<feature type="site" description="Increases nucleophilicity of active site Cys" evidence="9">
    <location>
        <position position="432"/>
    </location>
</feature>
<dbReference type="Gene3D" id="3.40.50.300">
    <property type="entry name" value="P-loop containing nucleotide triphosphate hydrolases"/>
    <property type="match status" value="1"/>
</dbReference>
<dbReference type="GO" id="GO:0005524">
    <property type="term" value="F:ATP binding"/>
    <property type="evidence" value="ECO:0007669"/>
    <property type="project" value="UniProtKB-UniRule"/>
</dbReference>
<evidence type="ECO:0000256" key="4">
    <source>
        <dbReference type="ARBA" id="ARBA00022598"/>
    </source>
</evidence>
<comment type="catalytic activity">
    <reaction evidence="9">
        <text>hydrogenobyrinate + 2 L-glutamine + 2 ATP + 2 H2O = hydrogenobyrinate a,c-diamide + 2 L-glutamate + 2 ADP + 2 phosphate + 2 H(+)</text>
        <dbReference type="Rhea" id="RHEA:12544"/>
        <dbReference type="ChEBI" id="CHEBI:15377"/>
        <dbReference type="ChEBI" id="CHEBI:15378"/>
        <dbReference type="ChEBI" id="CHEBI:29985"/>
        <dbReference type="ChEBI" id="CHEBI:30616"/>
        <dbReference type="ChEBI" id="CHEBI:43474"/>
        <dbReference type="ChEBI" id="CHEBI:58359"/>
        <dbReference type="ChEBI" id="CHEBI:77873"/>
        <dbReference type="ChEBI" id="CHEBI:77874"/>
        <dbReference type="ChEBI" id="CHEBI:456216"/>
        <dbReference type="EC" id="6.3.5.9"/>
    </reaction>
</comment>
<evidence type="ECO:0000313" key="13">
    <source>
        <dbReference type="Proteomes" id="UP000230709"/>
    </source>
</evidence>
<dbReference type="NCBIfam" id="TIGR00379">
    <property type="entry name" value="cobB"/>
    <property type="match status" value="1"/>
</dbReference>
<gene>
    <name evidence="9" type="primary">cobB</name>
    <name evidence="12" type="ORF">CQW49_09625</name>
</gene>
<reference evidence="13" key="1">
    <citation type="submission" date="2017-10" db="EMBL/GenBank/DDBJ databases">
        <title>Completed PacBio SMRT sequence of Methylosinus trichosporium OB3b reveals presence of a third large plasmid.</title>
        <authorList>
            <person name="Charles T.C."/>
            <person name="Lynch M.D.J."/>
            <person name="Heil J.R."/>
            <person name="Cheng J."/>
        </authorList>
    </citation>
    <scope>NUCLEOTIDE SEQUENCE [LARGE SCALE GENOMIC DNA]</scope>
    <source>
        <strain evidence="13">OB3b</strain>
    </source>
</reference>
<dbReference type="SUPFAM" id="SSF52540">
    <property type="entry name" value="P-loop containing nucleoside triphosphate hydrolases"/>
    <property type="match status" value="1"/>
</dbReference>
<dbReference type="SUPFAM" id="SSF52317">
    <property type="entry name" value="Class I glutamine amidotransferase-like"/>
    <property type="match status" value="1"/>
</dbReference>